<name>L7VJC8_9FLAO</name>
<evidence type="ECO:0000313" key="8">
    <source>
        <dbReference type="EMBL" id="AGC66804.1"/>
    </source>
</evidence>
<organism evidence="8 9">
    <name type="scientific">Candidatus Uzinura diaspidicola str. ASNER</name>
    <dbReference type="NCBI Taxonomy" id="1133592"/>
    <lineage>
        <taxon>Bacteria</taxon>
        <taxon>Pseudomonadati</taxon>
        <taxon>Bacteroidota</taxon>
        <taxon>Flavobacteriia</taxon>
        <taxon>Flavobacteriales</taxon>
        <taxon>Candidatus Uzinura</taxon>
    </lineage>
</organism>
<dbReference type="HAMAP" id="MF_00093">
    <property type="entry name" value="Rel_fac_1"/>
    <property type="match status" value="1"/>
</dbReference>
<evidence type="ECO:0000256" key="3">
    <source>
        <dbReference type="ARBA" id="ARBA00022481"/>
    </source>
</evidence>
<dbReference type="InterPro" id="IPR045853">
    <property type="entry name" value="Pep_chain_release_fac_I_sf"/>
</dbReference>
<keyword evidence="5" id="KW-0963">Cytoplasm</keyword>
<dbReference type="STRING" id="1133592.ASNER_012"/>
<dbReference type="PANTHER" id="PTHR43804:SF7">
    <property type="entry name" value="LD18447P"/>
    <property type="match status" value="1"/>
</dbReference>
<evidence type="ECO:0000256" key="2">
    <source>
        <dbReference type="ARBA" id="ARBA00010835"/>
    </source>
</evidence>
<dbReference type="InterPro" id="IPR004373">
    <property type="entry name" value="RF-1"/>
</dbReference>
<gene>
    <name evidence="5 8" type="primary">prfA</name>
    <name evidence="8" type="ORF">ASNER_012</name>
</gene>
<keyword evidence="4 5" id="KW-0648">Protein biosynthesis</keyword>
<dbReference type="InterPro" id="IPR005139">
    <property type="entry name" value="PCRF"/>
</dbReference>
<dbReference type="Pfam" id="PF00472">
    <property type="entry name" value="RF-1"/>
    <property type="match status" value="1"/>
</dbReference>
<dbReference type="KEGG" id="udi:ASNER_012"/>
<keyword evidence="3 5" id="KW-0488">Methylation</keyword>
<dbReference type="InterPro" id="IPR050057">
    <property type="entry name" value="Prokaryotic/Mito_RF"/>
</dbReference>
<comment type="function">
    <text evidence="1 5">Peptide chain release factor 1 directs the termination of translation in response to the peptide chain termination codons UAG and UAA.</text>
</comment>
<comment type="similarity">
    <text evidence="2 5">Belongs to the prokaryotic/mitochondrial release factor family.</text>
</comment>
<dbReference type="HOGENOM" id="CLU_036856_0_1_10"/>
<dbReference type="PANTHER" id="PTHR43804">
    <property type="entry name" value="LD18447P"/>
    <property type="match status" value="1"/>
</dbReference>
<dbReference type="Proteomes" id="UP000011174">
    <property type="component" value="Chromosome"/>
</dbReference>
<dbReference type="FunFam" id="3.30.70.1660:FF:000002">
    <property type="entry name" value="Peptide chain release factor 1"/>
    <property type="match status" value="1"/>
</dbReference>
<dbReference type="EMBL" id="CP003263">
    <property type="protein sequence ID" value="AGC66804.1"/>
    <property type="molecule type" value="Genomic_DNA"/>
</dbReference>
<dbReference type="InterPro" id="IPR000352">
    <property type="entry name" value="Pep_chain_release_fac_I"/>
</dbReference>
<dbReference type="NCBIfam" id="TIGR00019">
    <property type="entry name" value="prfA"/>
    <property type="match status" value="1"/>
</dbReference>
<evidence type="ECO:0000259" key="7">
    <source>
        <dbReference type="PROSITE" id="PS00745"/>
    </source>
</evidence>
<evidence type="ECO:0000313" key="9">
    <source>
        <dbReference type="Proteomes" id="UP000011174"/>
    </source>
</evidence>
<dbReference type="FunFam" id="3.30.160.20:FF:000004">
    <property type="entry name" value="Peptide chain release factor 1"/>
    <property type="match status" value="1"/>
</dbReference>
<sequence length="411" mass="47980">MVTTFICYSKFYFSSIEILGITKEKKILYFSDLGVHIKYCKIIVHKQMKKGFLNDKISELRKLFTEISDLIILPEIIANKERYVTLTRKYKELEKIVNIYKKYEKKRSELYQVESILSDETESFEMKEIAKDEKIKLLSQLENLEKYIQYLLIPKDDDDDKNAIMELRAGTGGNEACIFVEDIFRMYIMYFKEKGWNYKILNIQESSIKGFKEVILNVKGIKAYGSLKVESGVHRVQRVPKTESQGRIHTSAVTVVVLPEVDDIEVNINICDIKRETFRSSGAGGQNVNKVETAVRLTHLPTGVVVECQEERSQHKNKEKALHILRARLYKIQLDQKLYDRSSERKTLVSTGDRSVKIRTYNFPQGRVTDHRINKSIYSLEEFMNGRIQEMIDYLRMADFAENLNSNNKKK</sequence>
<feature type="domain" description="Prokaryotic-type class I peptide chain release factors" evidence="7">
    <location>
        <begin position="279"/>
        <end position="295"/>
    </location>
</feature>
<comment type="subcellular location">
    <subcellularLocation>
        <location evidence="5">Cytoplasm</location>
    </subcellularLocation>
</comment>
<evidence type="ECO:0000256" key="4">
    <source>
        <dbReference type="ARBA" id="ARBA00022917"/>
    </source>
</evidence>
<dbReference type="AlphaFoldDB" id="L7VJC8"/>
<accession>L7VJC8</accession>
<evidence type="ECO:0000256" key="5">
    <source>
        <dbReference type="HAMAP-Rule" id="MF_00093"/>
    </source>
</evidence>
<dbReference type="Gene3D" id="3.30.70.1660">
    <property type="match status" value="1"/>
</dbReference>
<dbReference type="NCBIfam" id="NF001859">
    <property type="entry name" value="PRK00591.1"/>
    <property type="match status" value="1"/>
</dbReference>
<reference evidence="8 9" key="1">
    <citation type="journal article" date="2013" name="Environ. Microbiol.">
        <title>The nutrient supplying capabilities of Uzinura, an endosymbiont of armoured scale insects.</title>
        <authorList>
            <person name="Sabree Z.L."/>
            <person name="Huang C.Y."/>
            <person name="Okusu A."/>
            <person name="Moran N.A."/>
            <person name="Normark B.B."/>
        </authorList>
    </citation>
    <scope>NUCLEOTIDE SEQUENCE [LARGE SCALE GENOMIC DNA]</scope>
    <source>
        <strain evidence="8 9">ASNER</strain>
    </source>
</reference>
<dbReference type="Pfam" id="PF03462">
    <property type="entry name" value="PCRF"/>
    <property type="match status" value="1"/>
</dbReference>
<keyword evidence="9" id="KW-1185">Reference proteome</keyword>
<evidence type="ECO:0000256" key="1">
    <source>
        <dbReference type="ARBA" id="ARBA00002986"/>
    </source>
</evidence>
<dbReference type="SMART" id="SM00937">
    <property type="entry name" value="PCRF"/>
    <property type="match status" value="1"/>
</dbReference>
<dbReference type="PROSITE" id="PS00745">
    <property type="entry name" value="RF_PROK_I"/>
    <property type="match status" value="1"/>
</dbReference>
<proteinExistence type="inferred from homology"/>
<dbReference type="Gene3D" id="3.30.160.20">
    <property type="match status" value="1"/>
</dbReference>
<evidence type="ECO:0000256" key="6">
    <source>
        <dbReference type="NCBIfam" id="TIGR00019"/>
    </source>
</evidence>
<feature type="modified residue" description="N5-methylglutamine" evidence="5">
    <location>
        <position position="286"/>
    </location>
</feature>
<dbReference type="SUPFAM" id="SSF75620">
    <property type="entry name" value="Release factor"/>
    <property type="match status" value="1"/>
</dbReference>
<dbReference type="GO" id="GO:0005737">
    <property type="term" value="C:cytoplasm"/>
    <property type="evidence" value="ECO:0007669"/>
    <property type="project" value="UniProtKB-SubCell"/>
</dbReference>
<dbReference type="Gene3D" id="6.10.140.1950">
    <property type="match status" value="1"/>
</dbReference>
<dbReference type="PATRIC" id="fig|1133592.3.peg.12"/>
<comment type="PTM">
    <text evidence="5">Methylated by PrmC. Methylation increases the termination efficiency of RF1.</text>
</comment>
<protein>
    <recommendedName>
        <fullName evidence="5 6">Peptide chain release factor 1</fullName>
        <shortName evidence="5">RF-1</shortName>
    </recommendedName>
</protein>
<dbReference type="GO" id="GO:0016149">
    <property type="term" value="F:translation release factor activity, codon specific"/>
    <property type="evidence" value="ECO:0007669"/>
    <property type="project" value="UniProtKB-UniRule"/>
</dbReference>